<evidence type="ECO:0000313" key="1">
    <source>
        <dbReference type="EMBL" id="GAH86636.1"/>
    </source>
</evidence>
<dbReference type="EMBL" id="BARU01042596">
    <property type="protein sequence ID" value="GAH86636.1"/>
    <property type="molecule type" value="Genomic_DNA"/>
</dbReference>
<organism evidence="1">
    <name type="scientific">marine sediment metagenome</name>
    <dbReference type="NCBI Taxonomy" id="412755"/>
    <lineage>
        <taxon>unclassified sequences</taxon>
        <taxon>metagenomes</taxon>
        <taxon>ecological metagenomes</taxon>
    </lineage>
</organism>
<sequence length="39" mass="3958">GQITQTAPSTSGDANTIIGIALSATEVMFFLNSRADSTA</sequence>
<accession>X1IW24</accession>
<comment type="caution">
    <text evidence="1">The sequence shown here is derived from an EMBL/GenBank/DDBJ whole genome shotgun (WGS) entry which is preliminary data.</text>
</comment>
<gene>
    <name evidence="1" type="ORF">S03H2_65421</name>
</gene>
<dbReference type="AlphaFoldDB" id="X1IW24"/>
<feature type="non-terminal residue" evidence="1">
    <location>
        <position position="1"/>
    </location>
</feature>
<protein>
    <submittedName>
        <fullName evidence="1">Uncharacterized protein</fullName>
    </submittedName>
</protein>
<name>X1IW24_9ZZZZ</name>
<reference evidence="1" key="1">
    <citation type="journal article" date="2014" name="Front. Microbiol.">
        <title>High frequency of phylogenetically diverse reductive dehalogenase-homologous genes in deep subseafloor sedimentary metagenomes.</title>
        <authorList>
            <person name="Kawai M."/>
            <person name="Futagami T."/>
            <person name="Toyoda A."/>
            <person name="Takaki Y."/>
            <person name="Nishi S."/>
            <person name="Hori S."/>
            <person name="Arai W."/>
            <person name="Tsubouchi T."/>
            <person name="Morono Y."/>
            <person name="Uchiyama I."/>
            <person name="Ito T."/>
            <person name="Fujiyama A."/>
            <person name="Inagaki F."/>
            <person name="Takami H."/>
        </authorList>
    </citation>
    <scope>NUCLEOTIDE SEQUENCE</scope>
    <source>
        <strain evidence="1">Expedition CK06-06</strain>
    </source>
</reference>
<proteinExistence type="predicted"/>